<sequence length="76" mass="8755">MDRRNANLKKSAESQFYGQNLRTVQWTDKLGNSPYFLRSDCTVHRKKCTDTQIGPSILAVTDFVSLLNDFKAIKSW</sequence>
<accession>A0AAE1S030</accession>
<dbReference type="AlphaFoldDB" id="A0AAE1S030"/>
<name>A0AAE1S030_9SOLA</name>
<reference evidence="1" key="1">
    <citation type="submission" date="2023-12" db="EMBL/GenBank/DDBJ databases">
        <title>Genome assembly of Anisodus tanguticus.</title>
        <authorList>
            <person name="Wang Y.-J."/>
        </authorList>
    </citation>
    <scope>NUCLEOTIDE SEQUENCE</scope>
    <source>
        <strain evidence="1">KB-2021</strain>
        <tissue evidence="1">Leaf</tissue>
    </source>
</reference>
<dbReference type="EMBL" id="JAVYJV010000010">
    <property type="protein sequence ID" value="KAK4360242.1"/>
    <property type="molecule type" value="Genomic_DNA"/>
</dbReference>
<organism evidence="1 2">
    <name type="scientific">Anisodus tanguticus</name>
    <dbReference type="NCBI Taxonomy" id="243964"/>
    <lineage>
        <taxon>Eukaryota</taxon>
        <taxon>Viridiplantae</taxon>
        <taxon>Streptophyta</taxon>
        <taxon>Embryophyta</taxon>
        <taxon>Tracheophyta</taxon>
        <taxon>Spermatophyta</taxon>
        <taxon>Magnoliopsida</taxon>
        <taxon>eudicotyledons</taxon>
        <taxon>Gunneridae</taxon>
        <taxon>Pentapetalae</taxon>
        <taxon>asterids</taxon>
        <taxon>lamiids</taxon>
        <taxon>Solanales</taxon>
        <taxon>Solanaceae</taxon>
        <taxon>Solanoideae</taxon>
        <taxon>Hyoscyameae</taxon>
        <taxon>Anisodus</taxon>
    </lineage>
</organism>
<protein>
    <submittedName>
        <fullName evidence="1">Uncharacterized protein</fullName>
    </submittedName>
</protein>
<comment type="caution">
    <text evidence="1">The sequence shown here is derived from an EMBL/GenBank/DDBJ whole genome shotgun (WGS) entry which is preliminary data.</text>
</comment>
<keyword evidence="2" id="KW-1185">Reference proteome</keyword>
<gene>
    <name evidence="1" type="ORF">RND71_019194</name>
</gene>
<proteinExistence type="predicted"/>
<dbReference type="Proteomes" id="UP001291623">
    <property type="component" value="Unassembled WGS sequence"/>
</dbReference>
<evidence type="ECO:0000313" key="2">
    <source>
        <dbReference type="Proteomes" id="UP001291623"/>
    </source>
</evidence>
<evidence type="ECO:0000313" key="1">
    <source>
        <dbReference type="EMBL" id="KAK4360242.1"/>
    </source>
</evidence>